<protein>
    <submittedName>
        <fullName evidence="10">Putative membrane protein</fullName>
    </submittedName>
</protein>
<keyword evidence="5 9" id="KW-1133">Transmembrane helix</keyword>
<feature type="transmembrane region" description="Helical" evidence="9">
    <location>
        <begin position="263"/>
        <end position="282"/>
    </location>
</feature>
<dbReference type="InterPro" id="IPR044669">
    <property type="entry name" value="YneE/VCCN1/2-like"/>
</dbReference>
<sequence length="337" mass="39533">MFITKRVPFHIIFPFAWRSVLIFFGYSTLICIGYKVLDWTFLAIPFVPIATIGTAVAFYVGFKNNSSYDRLWEARRIWGSITNASRSWAIMVLDYVKEHPTTQPLPDTDLAHIRQQLLYRHLAYITALRVQLRQKLVWEQHYNTAHELVERIDAFRQCSLDVELSRFLPKDEVEAIIKHPNPATNLLRDQSALLAQLRDNGYMSDYYHVELERMLAEFYNQQGACERIKSFPFPRQYAYFSFVFTWLFIIVLPYGLLTEMARVSGWHVWLTIPFYTVIAWIFNTMEVIGDTSENPFENSINDVPMTSICRNIEIDLRDMLGESDLPQRMQAVDNILM</sequence>
<dbReference type="PANTHER" id="PTHR33281:SF19">
    <property type="entry name" value="VOLTAGE-DEPENDENT ANION CHANNEL-FORMING PROTEIN YNEE"/>
    <property type="match status" value="1"/>
</dbReference>
<dbReference type="RefSeq" id="WP_093832799.1">
    <property type="nucleotide sequence ID" value="NZ_FOLQ01000019.1"/>
</dbReference>
<evidence type="ECO:0000256" key="7">
    <source>
        <dbReference type="ARBA" id="ARBA00023136"/>
    </source>
</evidence>
<dbReference type="GO" id="GO:0005886">
    <property type="term" value="C:plasma membrane"/>
    <property type="evidence" value="ECO:0007669"/>
    <property type="project" value="UniProtKB-SubCell"/>
</dbReference>
<dbReference type="Pfam" id="PF25539">
    <property type="entry name" value="Bestrophin_2"/>
    <property type="match status" value="1"/>
</dbReference>
<organism evidence="10 11">
    <name type="scientific">Spirosoma endophyticum</name>
    <dbReference type="NCBI Taxonomy" id="662367"/>
    <lineage>
        <taxon>Bacteria</taxon>
        <taxon>Pseudomonadati</taxon>
        <taxon>Bacteroidota</taxon>
        <taxon>Cytophagia</taxon>
        <taxon>Cytophagales</taxon>
        <taxon>Cytophagaceae</taxon>
        <taxon>Spirosoma</taxon>
    </lineage>
</organism>
<keyword evidence="2" id="KW-0813">Transport</keyword>
<gene>
    <name evidence="10" type="ORF">SAMN05216167_119111</name>
</gene>
<feature type="transmembrane region" description="Helical" evidence="9">
    <location>
        <begin position="237"/>
        <end position="257"/>
    </location>
</feature>
<dbReference type="GO" id="GO:0005254">
    <property type="term" value="F:chloride channel activity"/>
    <property type="evidence" value="ECO:0007669"/>
    <property type="project" value="InterPro"/>
</dbReference>
<evidence type="ECO:0000256" key="9">
    <source>
        <dbReference type="SAM" id="Phobius"/>
    </source>
</evidence>
<dbReference type="PANTHER" id="PTHR33281">
    <property type="entry name" value="UPF0187 PROTEIN YNEE"/>
    <property type="match status" value="1"/>
</dbReference>
<evidence type="ECO:0000256" key="4">
    <source>
        <dbReference type="ARBA" id="ARBA00022692"/>
    </source>
</evidence>
<evidence type="ECO:0000313" key="11">
    <source>
        <dbReference type="Proteomes" id="UP000198598"/>
    </source>
</evidence>
<feature type="transmembrane region" description="Helical" evidence="9">
    <location>
        <begin position="12"/>
        <end position="36"/>
    </location>
</feature>
<keyword evidence="7 9" id="KW-0472">Membrane</keyword>
<accession>A0A1I2DFU9</accession>
<reference evidence="10 11" key="1">
    <citation type="submission" date="2016-10" db="EMBL/GenBank/DDBJ databases">
        <authorList>
            <person name="de Groot N.N."/>
        </authorList>
    </citation>
    <scope>NUCLEOTIDE SEQUENCE [LARGE SCALE GENOMIC DNA]</scope>
    <source>
        <strain evidence="10 11">DSM 26130</strain>
    </source>
</reference>
<dbReference type="EMBL" id="FOLQ01000019">
    <property type="protein sequence ID" value="SFE79241.1"/>
    <property type="molecule type" value="Genomic_DNA"/>
</dbReference>
<keyword evidence="11" id="KW-1185">Reference proteome</keyword>
<dbReference type="Proteomes" id="UP000198598">
    <property type="component" value="Unassembled WGS sequence"/>
</dbReference>
<comment type="similarity">
    <text evidence="8">Belongs to the anion channel-forming bestrophin (TC 1.A.46) family.</text>
</comment>
<keyword evidence="6" id="KW-0406">Ion transport</keyword>
<comment type="subcellular location">
    <subcellularLocation>
        <location evidence="1">Cell membrane</location>
        <topology evidence="1">Multi-pass membrane protein</topology>
    </subcellularLocation>
</comment>
<evidence type="ECO:0000256" key="2">
    <source>
        <dbReference type="ARBA" id="ARBA00022448"/>
    </source>
</evidence>
<dbReference type="AlphaFoldDB" id="A0A1I2DFU9"/>
<evidence type="ECO:0000313" key="10">
    <source>
        <dbReference type="EMBL" id="SFE79241.1"/>
    </source>
</evidence>
<evidence type="ECO:0000256" key="6">
    <source>
        <dbReference type="ARBA" id="ARBA00023065"/>
    </source>
</evidence>
<evidence type="ECO:0000256" key="5">
    <source>
        <dbReference type="ARBA" id="ARBA00022989"/>
    </source>
</evidence>
<evidence type="ECO:0000256" key="1">
    <source>
        <dbReference type="ARBA" id="ARBA00004651"/>
    </source>
</evidence>
<proteinExistence type="inferred from homology"/>
<feature type="transmembrane region" description="Helical" evidence="9">
    <location>
        <begin position="42"/>
        <end position="62"/>
    </location>
</feature>
<name>A0A1I2DFU9_9BACT</name>
<keyword evidence="4 9" id="KW-0812">Transmembrane</keyword>
<evidence type="ECO:0000256" key="3">
    <source>
        <dbReference type="ARBA" id="ARBA00022475"/>
    </source>
</evidence>
<dbReference type="OrthoDB" id="445589at2"/>
<evidence type="ECO:0000256" key="8">
    <source>
        <dbReference type="ARBA" id="ARBA00034708"/>
    </source>
</evidence>
<keyword evidence="3" id="KW-1003">Cell membrane</keyword>